<dbReference type="Proteomes" id="UP000186868">
    <property type="component" value="Unassembled WGS sequence"/>
</dbReference>
<gene>
    <name evidence="1" type="ORF">NIES593_20120</name>
</gene>
<organism evidence="1 2">
    <name type="scientific">Hydrococcus rivularis NIES-593</name>
    <dbReference type="NCBI Taxonomy" id="1921803"/>
    <lineage>
        <taxon>Bacteria</taxon>
        <taxon>Bacillati</taxon>
        <taxon>Cyanobacteriota</taxon>
        <taxon>Cyanophyceae</taxon>
        <taxon>Pleurocapsales</taxon>
        <taxon>Hydrococcaceae</taxon>
        <taxon>Hydrococcus</taxon>
    </lineage>
</organism>
<sequence>MHNPSLRQEPRYEPASVIPLKKDSSLIDWLKATGRLIERETVEDTEVPPIEDEIGIEDFIDVDDSIYDDDDDEIELDIDED</sequence>
<dbReference type="InterPro" id="IPR021481">
    <property type="entry name" value="DUF3134"/>
</dbReference>
<dbReference type="Pfam" id="PF11332">
    <property type="entry name" value="DUF3134"/>
    <property type="match status" value="1"/>
</dbReference>
<dbReference type="RefSeq" id="WP_073601288.1">
    <property type="nucleotide sequence ID" value="NZ_MRCB01000035.1"/>
</dbReference>
<proteinExistence type="predicted"/>
<dbReference type="STRING" id="1921803.NIES593_20120"/>
<reference evidence="1 2" key="1">
    <citation type="submission" date="2016-11" db="EMBL/GenBank/DDBJ databases">
        <title>Draft Genome Sequences of Nine Cyanobacterial Strains from Diverse Habitats.</title>
        <authorList>
            <person name="Zhu T."/>
            <person name="Hou S."/>
            <person name="Lu X."/>
            <person name="Hess W.R."/>
        </authorList>
    </citation>
    <scope>NUCLEOTIDE SEQUENCE [LARGE SCALE GENOMIC DNA]</scope>
    <source>
        <strain evidence="1 2">NIES-593</strain>
    </source>
</reference>
<accession>A0A1U7H935</accession>
<name>A0A1U7H935_9CYAN</name>
<evidence type="ECO:0000313" key="2">
    <source>
        <dbReference type="Proteomes" id="UP000186868"/>
    </source>
</evidence>
<dbReference type="EMBL" id="MRCB01000035">
    <property type="protein sequence ID" value="OKH20090.1"/>
    <property type="molecule type" value="Genomic_DNA"/>
</dbReference>
<evidence type="ECO:0008006" key="3">
    <source>
        <dbReference type="Google" id="ProtNLM"/>
    </source>
</evidence>
<protein>
    <recommendedName>
        <fullName evidence="3">DUF3134 domain-containing protein</fullName>
    </recommendedName>
</protein>
<comment type="caution">
    <text evidence="1">The sequence shown here is derived from an EMBL/GenBank/DDBJ whole genome shotgun (WGS) entry which is preliminary data.</text>
</comment>
<dbReference type="AlphaFoldDB" id="A0A1U7H935"/>
<dbReference type="OrthoDB" id="542362at2"/>
<evidence type="ECO:0000313" key="1">
    <source>
        <dbReference type="EMBL" id="OKH20090.1"/>
    </source>
</evidence>
<keyword evidence="2" id="KW-1185">Reference proteome</keyword>